<dbReference type="Pfam" id="PF03178">
    <property type="entry name" value="CPSF_A"/>
    <property type="match status" value="1"/>
</dbReference>
<feature type="domain" description="RSE1/DDB1/CPSF1 second beta-propeller" evidence="6">
    <location>
        <begin position="622"/>
        <end position="1087"/>
    </location>
</feature>
<dbReference type="GO" id="GO:0003676">
    <property type="term" value="F:nucleic acid binding"/>
    <property type="evidence" value="ECO:0007669"/>
    <property type="project" value="InterPro"/>
</dbReference>
<evidence type="ECO:0000259" key="4">
    <source>
        <dbReference type="Pfam" id="PF03178"/>
    </source>
</evidence>
<feature type="domain" description="RSE1/DDB1/CPSF1 first beta-propeller" evidence="5">
    <location>
        <begin position="16"/>
        <end position="415"/>
    </location>
</feature>
<accession>A0A9Q0RNR6</accession>
<evidence type="ECO:0000313" key="8">
    <source>
        <dbReference type="Proteomes" id="UP001142055"/>
    </source>
</evidence>
<evidence type="ECO:0000259" key="6">
    <source>
        <dbReference type="Pfam" id="PF23726"/>
    </source>
</evidence>
<comment type="subcellular location">
    <subcellularLocation>
        <location evidence="1">Nucleus</location>
    </subcellularLocation>
</comment>
<dbReference type="Gene3D" id="2.130.10.10">
    <property type="entry name" value="YVTN repeat-like/Quinoprotein amine dehydrogenase"/>
    <property type="match status" value="5"/>
</dbReference>
<dbReference type="FunFam" id="2.130.10.10:FF:000100">
    <property type="entry name" value="Cleavage and polyadenylation specificity factor subunit 1"/>
    <property type="match status" value="1"/>
</dbReference>
<dbReference type="InterPro" id="IPR018846">
    <property type="entry name" value="Beta-prop_RSE1/DDB1/CPSF1_1st"/>
</dbReference>
<dbReference type="Pfam" id="PF23726">
    <property type="entry name" value="Beta-prop_RSE1_2nd"/>
    <property type="match status" value="1"/>
</dbReference>
<dbReference type="InterPro" id="IPR050358">
    <property type="entry name" value="RSE1/DDB1/CFT1"/>
</dbReference>
<evidence type="ECO:0000259" key="5">
    <source>
        <dbReference type="Pfam" id="PF10433"/>
    </source>
</evidence>
<gene>
    <name evidence="7" type="ORF">RDWZM_006813</name>
</gene>
<dbReference type="OMA" id="PMTKFKL"/>
<dbReference type="InterPro" id="IPR058543">
    <property type="entry name" value="Beta-prop_RSE1/DDB1/CPSF1_2nd"/>
</dbReference>
<evidence type="ECO:0000256" key="3">
    <source>
        <dbReference type="SAM" id="MobiDB-lite"/>
    </source>
</evidence>
<keyword evidence="2" id="KW-0539">Nucleus</keyword>
<keyword evidence="8" id="KW-1185">Reference proteome</keyword>
<dbReference type="PANTHER" id="PTHR10644">
    <property type="entry name" value="DNA REPAIR/RNA PROCESSING CPSF FAMILY"/>
    <property type="match status" value="1"/>
</dbReference>
<evidence type="ECO:0000313" key="7">
    <source>
        <dbReference type="EMBL" id="KAJ6221001.1"/>
    </source>
</evidence>
<dbReference type="GO" id="GO:0005634">
    <property type="term" value="C:nucleus"/>
    <property type="evidence" value="ECO:0007669"/>
    <property type="project" value="UniProtKB-SubCell"/>
</dbReference>
<reference evidence="7" key="1">
    <citation type="submission" date="2022-12" db="EMBL/GenBank/DDBJ databases">
        <title>Genome assemblies of Blomia tropicalis.</title>
        <authorList>
            <person name="Cui Y."/>
        </authorList>
    </citation>
    <scope>NUCLEOTIDE SEQUENCE</scope>
    <source>
        <tissue evidence="7">Adult mites</tissue>
    </source>
</reference>
<dbReference type="EMBL" id="JAPWDV010000002">
    <property type="protein sequence ID" value="KAJ6221001.1"/>
    <property type="molecule type" value="Genomic_DNA"/>
</dbReference>
<sequence length="1530" mass="173998">MYGICKTIHPTTEVECSTYCHFFNLDERNLLTAGGNQLKVYRLIRNPSKPADDGHKYESLDYAKLSGTLFSDNIKLECRQTFILNGKVDSVNSISFAGANRDCVMLSFADAKVSIVEYDPHTHDLKTISMHYFEEDDMKQGYASFSRPSVVRVDPENRCAALLIYGRSIVIIPFRKEMVVDDNDNIPFIPGGNNNLTTNKRSPVLPSYKLDLSPELYGVNIVNIIDIQFLYNYYEPTLLILYEPIRTWSGRIAVRQDTVSMITLSLDVYECVHPHIWSLTNLPFNTFAALPVPKPIGGVLIFAINSLIHLNQGLPPFGISLNAFNDGNTSFPLKTYADLTLSLDGCQACFITNNKILLSLNNGDLYMLNLHNDMTRSIRTFNFTRLASTVICTTLTRCEEGFLFLGSRLSHSLLLYYFEKVDEQKTEEFRSKSVQNSKQNLTNLIRNISGFDELGDKSEDEYLYGIEYCRSLKKLKMDQEEAAQKVAEANQLQHALNNDNNMMTGGNIVNGDEAIVDSVEIQSNGNLNGIEERVEEPEEVVEVRGSTDHFLEVYESDEKQPYFVKLCDTIYNIGPCASICLGEPNIVCDNLSNSKDFDVELVTNSGYAKSGGLTIMQRTIKPQVETTIKLPGYLNAWTVYGPNFSQEEGLNHEFLILTQEDSTTVFQISHEINELDQSGFITQSSTVFAGNLGENRYILQVCAYSVRLLDGTHELQHVPLDLGSPISFASLADPHVVLMTTNGRVVLLHLKIELQKGTARLVIAKPDLSTGKSKITALCIYKDVSGMFSTETKGIEDRRTRRKVKTTSTTVENNKQQTKMPTLASATTVDEEDELLYGDSTVYFLNNDADQDEDEDDEKEDLKLITIDRKEPTFWLFLVRENGVLEIYNQPEFRLVYLVKNFPMGPRVLVDSVQLIDHSYQSQTDTTSMPITAELLVIGMGLNQSRPHLFARFDDELFIYEVFPFYEIQVDNHLKIRFKKHMSHSTFIRHPNMFTTTTSDDDESETKSPPLPTGSWLRPFKSVAGFSGIFMCGPIPVWFFMTFRGELRSHNMEVDGAITCFAMFNNSNCPDGFLYFNYEEELRFCQLPNRLEIDAVWPYKQVPVRDTVHYVSYHLESKTYAIVKSKSLVVDKIVRVGGEEKDTDPIDFYPRYIPCTNEQFQLELLSPVNWEVIPSTTIDLDEWEHVTCLRNVLLSSEGTSSGLKGYLALGTNYNYGEDVNNRGRIWIVDVIEVVPEPGKPLTKNKIKIVYCKEQKGPVTTLCQVKGYLLSAIGQKIYIWQLKESQLIGIAFIDTQIYVHMAVSLRNLILISDVYKSISLLRYQEETRTLSLVSRDPKCLQVYSCEYFIDNSQMAFIVSDSEQNLILYSYQPETSESHGGTKLIRRADFHLGSHVNSFFRIRCNVPSKNIDNRLKQTYFRKHLTMFATLNGSVGYLLPITEKTYRRLLMLQNLLTTNIQHCAGLNPKAYRMIKTHKLELANASKNILDGDLLFRFFNLSLNEKMELSRKIGTSTKQVIEDLQEINCITSHF</sequence>
<organism evidence="7 8">
    <name type="scientific">Blomia tropicalis</name>
    <name type="common">Mite</name>
    <dbReference type="NCBI Taxonomy" id="40697"/>
    <lineage>
        <taxon>Eukaryota</taxon>
        <taxon>Metazoa</taxon>
        <taxon>Ecdysozoa</taxon>
        <taxon>Arthropoda</taxon>
        <taxon>Chelicerata</taxon>
        <taxon>Arachnida</taxon>
        <taxon>Acari</taxon>
        <taxon>Acariformes</taxon>
        <taxon>Sarcoptiformes</taxon>
        <taxon>Astigmata</taxon>
        <taxon>Glycyphagoidea</taxon>
        <taxon>Echimyopodidae</taxon>
        <taxon>Blomia</taxon>
    </lineage>
</organism>
<dbReference type="Gene3D" id="1.10.150.910">
    <property type="match status" value="1"/>
</dbReference>
<protein>
    <recommendedName>
        <fullName evidence="9">Cleavage and polyadenylation specificity factor subunit 1</fullName>
    </recommendedName>
</protein>
<dbReference type="Pfam" id="PF10433">
    <property type="entry name" value="Beta-prop_RSE1_1st"/>
    <property type="match status" value="1"/>
</dbReference>
<feature type="domain" description="RSE1/DDB1/CPSF1 C-terminal" evidence="4">
    <location>
        <begin position="1159"/>
        <end position="1495"/>
    </location>
</feature>
<evidence type="ECO:0008006" key="9">
    <source>
        <dbReference type="Google" id="ProtNLM"/>
    </source>
</evidence>
<dbReference type="Proteomes" id="UP001142055">
    <property type="component" value="Chromosome 2"/>
</dbReference>
<dbReference type="InterPro" id="IPR004871">
    <property type="entry name" value="RSE1/DDB1/CPSF1_C"/>
</dbReference>
<dbReference type="InterPro" id="IPR015943">
    <property type="entry name" value="WD40/YVTN_repeat-like_dom_sf"/>
</dbReference>
<comment type="caution">
    <text evidence="7">The sequence shown here is derived from an EMBL/GenBank/DDBJ whole genome shotgun (WGS) entry which is preliminary data.</text>
</comment>
<name>A0A9Q0RNR6_BLOTA</name>
<evidence type="ECO:0000256" key="2">
    <source>
        <dbReference type="ARBA" id="ARBA00023242"/>
    </source>
</evidence>
<evidence type="ECO:0000256" key="1">
    <source>
        <dbReference type="ARBA" id="ARBA00004123"/>
    </source>
</evidence>
<proteinExistence type="predicted"/>
<feature type="region of interest" description="Disordered" evidence="3">
    <location>
        <begin position="801"/>
        <end position="820"/>
    </location>
</feature>